<keyword evidence="2" id="KW-1185">Reference proteome</keyword>
<dbReference type="InParanoid" id="A0A251SF94"/>
<dbReference type="STRING" id="4232.A0A251SF94"/>
<evidence type="ECO:0000313" key="1">
    <source>
        <dbReference type="EMBL" id="OTF97403.1"/>
    </source>
</evidence>
<protein>
    <submittedName>
        <fullName evidence="1">Uncharacterized protein</fullName>
    </submittedName>
</protein>
<dbReference type="AlphaFoldDB" id="A0A251SF94"/>
<proteinExistence type="predicted"/>
<evidence type="ECO:0000313" key="2">
    <source>
        <dbReference type="Proteomes" id="UP000215914"/>
    </source>
</evidence>
<name>A0A251SF94_HELAN</name>
<reference evidence="2" key="1">
    <citation type="journal article" date="2017" name="Nature">
        <title>The sunflower genome provides insights into oil metabolism, flowering and Asterid evolution.</title>
        <authorList>
            <person name="Badouin H."/>
            <person name="Gouzy J."/>
            <person name="Grassa C.J."/>
            <person name="Murat F."/>
            <person name="Staton S.E."/>
            <person name="Cottret L."/>
            <person name="Lelandais-Briere C."/>
            <person name="Owens G.L."/>
            <person name="Carrere S."/>
            <person name="Mayjonade B."/>
            <person name="Legrand L."/>
            <person name="Gill N."/>
            <person name="Kane N.C."/>
            <person name="Bowers J.E."/>
            <person name="Hubner S."/>
            <person name="Bellec A."/>
            <person name="Berard A."/>
            <person name="Berges H."/>
            <person name="Blanchet N."/>
            <person name="Boniface M.C."/>
            <person name="Brunel D."/>
            <person name="Catrice O."/>
            <person name="Chaidir N."/>
            <person name="Claudel C."/>
            <person name="Donnadieu C."/>
            <person name="Faraut T."/>
            <person name="Fievet G."/>
            <person name="Helmstetter N."/>
            <person name="King M."/>
            <person name="Knapp S.J."/>
            <person name="Lai Z."/>
            <person name="Le Paslier M.C."/>
            <person name="Lippi Y."/>
            <person name="Lorenzon L."/>
            <person name="Mandel J.R."/>
            <person name="Marage G."/>
            <person name="Marchand G."/>
            <person name="Marquand E."/>
            <person name="Bret-Mestries E."/>
            <person name="Morien E."/>
            <person name="Nambeesan S."/>
            <person name="Nguyen T."/>
            <person name="Pegot-Espagnet P."/>
            <person name="Pouilly N."/>
            <person name="Raftis F."/>
            <person name="Sallet E."/>
            <person name="Schiex T."/>
            <person name="Thomas J."/>
            <person name="Vandecasteele C."/>
            <person name="Vares D."/>
            <person name="Vear F."/>
            <person name="Vautrin S."/>
            <person name="Crespi M."/>
            <person name="Mangin B."/>
            <person name="Burke J.M."/>
            <person name="Salse J."/>
            <person name="Munos S."/>
            <person name="Vincourt P."/>
            <person name="Rieseberg L.H."/>
            <person name="Langlade N.B."/>
        </authorList>
    </citation>
    <scope>NUCLEOTIDE SEQUENCE [LARGE SCALE GENOMIC DNA]</scope>
    <source>
        <strain evidence="2">cv. SF193</strain>
    </source>
</reference>
<organism evidence="1 2">
    <name type="scientific">Helianthus annuus</name>
    <name type="common">Common sunflower</name>
    <dbReference type="NCBI Taxonomy" id="4232"/>
    <lineage>
        <taxon>Eukaryota</taxon>
        <taxon>Viridiplantae</taxon>
        <taxon>Streptophyta</taxon>
        <taxon>Embryophyta</taxon>
        <taxon>Tracheophyta</taxon>
        <taxon>Spermatophyta</taxon>
        <taxon>Magnoliopsida</taxon>
        <taxon>eudicotyledons</taxon>
        <taxon>Gunneridae</taxon>
        <taxon>Pentapetalae</taxon>
        <taxon>asterids</taxon>
        <taxon>campanulids</taxon>
        <taxon>Asterales</taxon>
        <taxon>Asteraceae</taxon>
        <taxon>Asteroideae</taxon>
        <taxon>Heliantheae alliance</taxon>
        <taxon>Heliantheae</taxon>
        <taxon>Helianthus</taxon>
    </lineage>
</organism>
<dbReference type="EMBL" id="CM007903">
    <property type="protein sequence ID" value="OTF97403.1"/>
    <property type="molecule type" value="Genomic_DNA"/>
</dbReference>
<accession>A0A251SF94</accession>
<gene>
    <name evidence="1" type="ORF">HannXRQ_Chr14g0434211</name>
</gene>
<sequence>MFVSPLWITYLVGDQMVFFTRVHPPPALLPASHRLQPWPTVSPTSSFSINPRRIIIPLRLHANRRWDSNAETFRTRNFDFDDDFEDEEDDDDDSNQWLDILEDFIDGVWIFKCRRSDHLDGCFLQ</sequence>
<dbReference type="Proteomes" id="UP000215914">
    <property type="component" value="Chromosome 14"/>
</dbReference>